<reference evidence="3 4" key="1">
    <citation type="submission" date="2015-05" db="EMBL/GenBank/DDBJ databases">
        <title>Draft Genome assembly of Streptomyces showdoensis.</title>
        <authorList>
            <person name="Thapa K.K."/>
            <person name="Metsa-Ketela M."/>
        </authorList>
    </citation>
    <scope>NUCLEOTIDE SEQUENCE [LARGE SCALE GENOMIC DNA]</scope>
    <source>
        <strain evidence="3 4">ATCC 15227</strain>
    </source>
</reference>
<name>A0A2P2GHA1_STREW</name>
<dbReference type="InterPro" id="IPR012349">
    <property type="entry name" value="Split_barrel_FMN-bd"/>
</dbReference>
<keyword evidence="1" id="KW-0560">Oxidoreductase</keyword>
<proteinExistence type="predicted"/>
<evidence type="ECO:0000313" key="3">
    <source>
        <dbReference type="EMBL" id="KKZ70891.1"/>
    </source>
</evidence>
<dbReference type="InterPro" id="IPR002563">
    <property type="entry name" value="Flavin_Rdtase-like_dom"/>
</dbReference>
<dbReference type="RefSeq" id="WP_046910496.1">
    <property type="nucleotide sequence ID" value="NZ_JBHMCW010000020.1"/>
</dbReference>
<dbReference type="AlphaFoldDB" id="A0A2P2GHA1"/>
<gene>
    <name evidence="3" type="ORF">VO63_26380</name>
</gene>
<dbReference type="GO" id="GO:0042602">
    <property type="term" value="F:riboflavin reductase (NADPH) activity"/>
    <property type="evidence" value="ECO:0007669"/>
    <property type="project" value="TreeGrafter"/>
</dbReference>
<evidence type="ECO:0000259" key="2">
    <source>
        <dbReference type="SMART" id="SM00903"/>
    </source>
</evidence>
<sequence length="162" mass="17207">MAEFSAFTEQLDSPMYVVTAASPGGRGGCLVGFASQCSIDPPRFVVWLSTANHTYRVARAAEHLTVHLLHRGDRATAELFGGETGDRTDKFAELSWRPGEGGSPVLDSLSTWFTGRIHARIEGGDHVGFLLAPVAAGSSGSGASAPLLRYRELRDLDAGHPA</sequence>
<dbReference type="Gene3D" id="2.30.110.10">
    <property type="entry name" value="Electron Transport, Fmn-binding Protein, Chain A"/>
    <property type="match status" value="1"/>
</dbReference>
<organism evidence="3 4">
    <name type="scientific">Streptomyces showdoensis</name>
    <dbReference type="NCBI Taxonomy" id="68268"/>
    <lineage>
        <taxon>Bacteria</taxon>
        <taxon>Bacillati</taxon>
        <taxon>Actinomycetota</taxon>
        <taxon>Actinomycetes</taxon>
        <taxon>Kitasatosporales</taxon>
        <taxon>Streptomycetaceae</taxon>
        <taxon>Streptomyces</taxon>
    </lineage>
</organism>
<dbReference type="Pfam" id="PF01613">
    <property type="entry name" value="Flavin_Reduct"/>
    <property type="match status" value="1"/>
</dbReference>
<dbReference type="SMART" id="SM00903">
    <property type="entry name" value="Flavin_Reduct"/>
    <property type="match status" value="1"/>
</dbReference>
<evidence type="ECO:0000256" key="1">
    <source>
        <dbReference type="ARBA" id="ARBA00023002"/>
    </source>
</evidence>
<dbReference type="OrthoDB" id="3176898at2"/>
<dbReference type="PANTHER" id="PTHR30466:SF15">
    <property type="entry name" value="POSSIBLE OXIDOREDUCTASE"/>
    <property type="match status" value="1"/>
</dbReference>
<dbReference type="Proteomes" id="UP000265325">
    <property type="component" value="Unassembled WGS sequence"/>
</dbReference>
<comment type="caution">
    <text evidence="3">The sequence shown here is derived from an EMBL/GenBank/DDBJ whole genome shotgun (WGS) entry which is preliminary data.</text>
</comment>
<dbReference type="InterPro" id="IPR050268">
    <property type="entry name" value="NADH-dep_flavin_reductase"/>
</dbReference>
<feature type="domain" description="Flavin reductase like" evidence="2">
    <location>
        <begin position="11"/>
        <end position="157"/>
    </location>
</feature>
<keyword evidence="4" id="KW-1185">Reference proteome</keyword>
<dbReference type="PANTHER" id="PTHR30466">
    <property type="entry name" value="FLAVIN REDUCTASE"/>
    <property type="match status" value="1"/>
</dbReference>
<dbReference type="SUPFAM" id="SSF50475">
    <property type="entry name" value="FMN-binding split barrel"/>
    <property type="match status" value="1"/>
</dbReference>
<dbReference type="GO" id="GO:0010181">
    <property type="term" value="F:FMN binding"/>
    <property type="evidence" value="ECO:0007669"/>
    <property type="project" value="InterPro"/>
</dbReference>
<evidence type="ECO:0000313" key="4">
    <source>
        <dbReference type="Proteomes" id="UP000265325"/>
    </source>
</evidence>
<dbReference type="EMBL" id="LAQS01000047">
    <property type="protein sequence ID" value="KKZ70891.1"/>
    <property type="molecule type" value="Genomic_DNA"/>
</dbReference>
<accession>A0A2P2GHA1</accession>
<protein>
    <submittedName>
        <fullName evidence="3">Flavin oxidoreductase</fullName>
    </submittedName>
</protein>